<feature type="coiled-coil region" evidence="5">
    <location>
        <begin position="186"/>
        <end position="217"/>
    </location>
</feature>
<evidence type="ECO:0000256" key="3">
    <source>
        <dbReference type="ARBA" id="ARBA00022729"/>
    </source>
</evidence>
<gene>
    <name evidence="8" type="ORF">JYB65_08555</name>
</gene>
<reference evidence="8" key="1">
    <citation type="submission" date="2021-02" db="EMBL/GenBank/DDBJ databases">
        <title>Abyssanaerobacter marinus gen.nov., sp., nov, anaerobic bacterium isolated from the Onnuri vent field of Indian Ocean and suggestion of Mogibacteriaceae fam. nov., and proposal of reclassification of ambiguous this family's genus member.</title>
        <authorList>
            <person name="Kim Y.J."/>
            <person name="Yang J.-A."/>
        </authorList>
    </citation>
    <scope>NUCLEOTIDE SEQUENCE</scope>
    <source>
        <strain evidence="8">DSM 2634</strain>
    </source>
</reference>
<evidence type="ECO:0000256" key="4">
    <source>
        <dbReference type="RuleBase" id="RU003512"/>
    </source>
</evidence>
<feature type="chain" id="PRO_5039438289" evidence="7">
    <location>
        <begin position="25"/>
        <end position="329"/>
    </location>
</feature>
<feature type="signal peptide" evidence="7">
    <location>
        <begin position="1"/>
        <end position="24"/>
    </location>
</feature>
<dbReference type="SUPFAM" id="SSF53807">
    <property type="entry name" value="Helical backbone' metal receptor"/>
    <property type="match status" value="1"/>
</dbReference>
<dbReference type="EMBL" id="JAFJZZ010000003">
    <property type="protein sequence ID" value="MBN7773411.1"/>
    <property type="molecule type" value="Genomic_DNA"/>
</dbReference>
<sequence>MRKIFTVIAAMALFVVLITGCGTQKEEAVNKKTTEPLSIVATIFPPYDFTSQIVGDKANVYQLLPPGAESHSYEPTPQDIIKIQNCDVFIYVGGESDTWVDKILESMDTSNMKIIKMMDCVSTVEEEVVEGMQEEEEHDHDGDTEVREDSEEEPEYDEHVWTSPANAMKITQAISDTLCQVDQQNKEYYQQNTKDYIAQLENLDKEFKQIVDQASRKVIVFGDRFPLRYFADEYGLEYYAAFPGCSTETEPSVNTIKYLVDKVKAEKIPVVFYIEFSNHKTADSICEATGAKALLFQSCHNVSQEDLKAGKTYVDLMTENAANLKEALQ</sequence>
<dbReference type="RefSeq" id="WP_206582255.1">
    <property type="nucleotide sequence ID" value="NZ_JAFJZZ010000003.1"/>
</dbReference>
<feature type="region of interest" description="Disordered" evidence="6">
    <location>
        <begin position="129"/>
        <end position="159"/>
    </location>
</feature>
<protein>
    <submittedName>
        <fullName evidence="8">Zinc ABC transporter substrate-binding protein</fullName>
    </submittedName>
</protein>
<dbReference type="InterPro" id="IPR050492">
    <property type="entry name" value="Bact_metal-bind_prot9"/>
</dbReference>
<dbReference type="PRINTS" id="PR00691">
    <property type="entry name" value="ADHESINB"/>
</dbReference>
<keyword evidence="9" id="KW-1185">Reference proteome</keyword>
<evidence type="ECO:0000256" key="6">
    <source>
        <dbReference type="SAM" id="MobiDB-lite"/>
    </source>
</evidence>
<keyword evidence="3 7" id="KW-0732">Signal</keyword>
<dbReference type="AlphaFoldDB" id="A0A939IIT7"/>
<dbReference type="InterPro" id="IPR006127">
    <property type="entry name" value="ZnuA-like"/>
</dbReference>
<comment type="similarity">
    <text evidence="1 4">Belongs to the bacterial solute-binding protein 9 family.</text>
</comment>
<dbReference type="Pfam" id="PF01297">
    <property type="entry name" value="ZnuA"/>
    <property type="match status" value="1"/>
</dbReference>
<keyword evidence="2 4" id="KW-0813">Transport</keyword>
<comment type="caution">
    <text evidence="8">The sequence shown here is derived from an EMBL/GenBank/DDBJ whole genome shotgun (WGS) entry which is preliminary data.</text>
</comment>
<name>A0A939IIT7_CLOAM</name>
<keyword evidence="5" id="KW-0175">Coiled coil</keyword>
<dbReference type="GO" id="GO:0007155">
    <property type="term" value="P:cell adhesion"/>
    <property type="evidence" value="ECO:0007669"/>
    <property type="project" value="InterPro"/>
</dbReference>
<dbReference type="PANTHER" id="PTHR42953:SF3">
    <property type="entry name" value="HIGH-AFFINITY ZINC UPTAKE SYSTEM PROTEIN ZNUA"/>
    <property type="match status" value="1"/>
</dbReference>
<dbReference type="PANTHER" id="PTHR42953">
    <property type="entry name" value="HIGH-AFFINITY ZINC UPTAKE SYSTEM PROTEIN ZNUA-RELATED"/>
    <property type="match status" value="1"/>
</dbReference>
<evidence type="ECO:0000256" key="5">
    <source>
        <dbReference type="SAM" id="Coils"/>
    </source>
</evidence>
<evidence type="ECO:0000256" key="2">
    <source>
        <dbReference type="ARBA" id="ARBA00022448"/>
    </source>
</evidence>
<dbReference type="InterPro" id="IPR006129">
    <property type="entry name" value="AdhesinB"/>
</dbReference>
<dbReference type="Proteomes" id="UP000664545">
    <property type="component" value="Unassembled WGS sequence"/>
</dbReference>
<dbReference type="GO" id="GO:0046872">
    <property type="term" value="F:metal ion binding"/>
    <property type="evidence" value="ECO:0007669"/>
    <property type="project" value="InterPro"/>
</dbReference>
<dbReference type="GO" id="GO:0030001">
    <property type="term" value="P:metal ion transport"/>
    <property type="evidence" value="ECO:0007669"/>
    <property type="project" value="InterPro"/>
</dbReference>
<evidence type="ECO:0000256" key="1">
    <source>
        <dbReference type="ARBA" id="ARBA00011028"/>
    </source>
</evidence>
<dbReference type="PROSITE" id="PS51257">
    <property type="entry name" value="PROKAR_LIPOPROTEIN"/>
    <property type="match status" value="1"/>
</dbReference>
<proteinExistence type="inferred from homology"/>
<accession>A0A939IIT7</accession>
<evidence type="ECO:0000313" key="9">
    <source>
        <dbReference type="Proteomes" id="UP000664545"/>
    </source>
</evidence>
<dbReference type="PRINTS" id="PR00690">
    <property type="entry name" value="ADHESNFAMILY"/>
</dbReference>
<evidence type="ECO:0000313" key="8">
    <source>
        <dbReference type="EMBL" id="MBN7773411.1"/>
    </source>
</evidence>
<evidence type="ECO:0000256" key="7">
    <source>
        <dbReference type="SAM" id="SignalP"/>
    </source>
</evidence>
<organism evidence="8 9">
    <name type="scientific">Clostridium aminobutyricum</name>
    <dbReference type="NCBI Taxonomy" id="33953"/>
    <lineage>
        <taxon>Bacteria</taxon>
        <taxon>Bacillati</taxon>
        <taxon>Bacillota</taxon>
        <taxon>Clostridia</taxon>
        <taxon>Eubacteriales</taxon>
        <taxon>Clostridiaceae</taxon>
        <taxon>Clostridium</taxon>
    </lineage>
</organism>
<dbReference type="Gene3D" id="3.40.50.1980">
    <property type="entry name" value="Nitrogenase molybdenum iron protein domain"/>
    <property type="match status" value="2"/>
</dbReference>
<dbReference type="InterPro" id="IPR006128">
    <property type="entry name" value="Lipoprotein_PsaA-like"/>
</dbReference>
<feature type="compositionally biased region" description="Acidic residues" evidence="6">
    <location>
        <begin position="129"/>
        <end position="138"/>
    </location>
</feature>